<reference evidence="1" key="1">
    <citation type="journal article" date="2020" name="Stud. Mycol.">
        <title>101 Dothideomycetes genomes: a test case for predicting lifestyles and emergence of pathogens.</title>
        <authorList>
            <person name="Haridas S."/>
            <person name="Albert R."/>
            <person name="Binder M."/>
            <person name="Bloem J."/>
            <person name="Labutti K."/>
            <person name="Salamov A."/>
            <person name="Andreopoulos B."/>
            <person name="Baker S."/>
            <person name="Barry K."/>
            <person name="Bills G."/>
            <person name="Bluhm B."/>
            <person name="Cannon C."/>
            <person name="Castanera R."/>
            <person name="Culley D."/>
            <person name="Daum C."/>
            <person name="Ezra D."/>
            <person name="Gonzalez J."/>
            <person name="Henrissat B."/>
            <person name="Kuo A."/>
            <person name="Liang C."/>
            <person name="Lipzen A."/>
            <person name="Lutzoni F."/>
            <person name="Magnuson J."/>
            <person name="Mondo S."/>
            <person name="Nolan M."/>
            <person name="Ohm R."/>
            <person name="Pangilinan J."/>
            <person name="Park H.-J."/>
            <person name="Ramirez L."/>
            <person name="Alfaro M."/>
            <person name="Sun H."/>
            <person name="Tritt A."/>
            <person name="Yoshinaga Y."/>
            <person name="Zwiers L.-H."/>
            <person name="Turgeon B."/>
            <person name="Goodwin S."/>
            <person name="Spatafora J."/>
            <person name="Crous P."/>
            <person name="Grigoriev I."/>
        </authorList>
    </citation>
    <scope>NUCLEOTIDE SEQUENCE</scope>
    <source>
        <strain evidence="1">CBS 123094</strain>
    </source>
</reference>
<dbReference type="Proteomes" id="UP000799779">
    <property type="component" value="Unassembled WGS sequence"/>
</dbReference>
<dbReference type="EMBL" id="ML977622">
    <property type="protein sequence ID" value="KAF1996721.1"/>
    <property type="molecule type" value="Genomic_DNA"/>
</dbReference>
<dbReference type="Gene3D" id="1.25.40.10">
    <property type="entry name" value="Tetratricopeptide repeat domain"/>
    <property type="match status" value="1"/>
</dbReference>
<gene>
    <name evidence="1" type="ORF">P154DRAFT_537790</name>
</gene>
<evidence type="ECO:0000313" key="1">
    <source>
        <dbReference type="EMBL" id="KAF1996721.1"/>
    </source>
</evidence>
<accession>A0A6A5W9A5</accession>
<evidence type="ECO:0000313" key="2">
    <source>
        <dbReference type="Proteomes" id="UP000799779"/>
    </source>
</evidence>
<dbReference type="AlphaFoldDB" id="A0A6A5W9A5"/>
<organism evidence="1 2">
    <name type="scientific">Amniculicola lignicola CBS 123094</name>
    <dbReference type="NCBI Taxonomy" id="1392246"/>
    <lineage>
        <taxon>Eukaryota</taxon>
        <taxon>Fungi</taxon>
        <taxon>Dikarya</taxon>
        <taxon>Ascomycota</taxon>
        <taxon>Pezizomycotina</taxon>
        <taxon>Dothideomycetes</taxon>
        <taxon>Pleosporomycetidae</taxon>
        <taxon>Pleosporales</taxon>
        <taxon>Amniculicolaceae</taxon>
        <taxon>Amniculicola</taxon>
    </lineage>
</organism>
<proteinExistence type="predicted"/>
<name>A0A6A5W9A5_9PLEO</name>
<sequence>MILGKVEGYRGHLTQAREMAIEVHKYAKESLGAKGSLALDAPFSVAIGLASKGPPGTAKDWIEKLLEIIEEAHGPEHRLALRAIGELGAIQCRSAYLSFQVRNSPQCCFFLLYELTKRACRGEVFSPSFIRT</sequence>
<protein>
    <submittedName>
        <fullName evidence="1">Uncharacterized protein</fullName>
    </submittedName>
</protein>
<dbReference type="InterPro" id="IPR011990">
    <property type="entry name" value="TPR-like_helical_dom_sf"/>
</dbReference>
<keyword evidence="2" id="KW-1185">Reference proteome</keyword>